<dbReference type="Proteomes" id="UP000043763">
    <property type="component" value="Unassembled WGS sequence"/>
</dbReference>
<dbReference type="GO" id="GO:0030288">
    <property type="term" value="C:outer membrane-bounded periplasmic space"/>
    <property type="evidence" value="ECO:0007669"/>
    <property type="project" value="UniProtKB-ARBA"/>
</dbReference>
<dbReference type="AlphaFoldDB" id="A0A0G4K8E5"/>
<dbReference type="PANTHER" id="PTHR30290">
    <property type="entry name" value="PERIPLASMIC BINDING COMPONENT OF ABC TRANSPORTER"/>
    <property type="match status" value="1"/>
</dbReference>
<dbReference type="InterPro" id="IPR023765">
    <property type="entry name" value="SBP_5_CS"/>
</dbReference>
<sequence length="534" mass="60124">MKKLIFIIILIANIFLLSCSNNKSSNEGIVVSVGGMPSSLDPAFAKGINTAVYITHAFETLTQRDEDGTIIPALAESWEAMSNNTVYIFHLRKNAKWSDGKDLTANDFVYTLRRLIDPEVASPFSLGFDIIKNAQSIMKGEKKLEELGVCALDDYTLKIELDIPLPYFEEAMASDIASPVREDIIETYGEDWALSKDHYVGNGPYIMTEYDEAVKIVMEKNPYYWDKDNVKAEKITFEFLEDVNTAVAAIYADSILFYPEAPENERASLIEQGIGIEVDITSIAYYMVNLKRRPFNNPLVRKALALGIDRNYIVNNVLGGGRVAADGFVPINVKIGTNNFRYNAPQYISLEESNYQKNIEEAKKLLAQAGYADIKKFPIIELITTTNPSSLFVAEAIQSMYKNNLSIDLKLRYEEPTTYLQSIKDGSFQMIKAGTSVAYNQASGYLRLFQLDGLGNDGGYTNAVYDYLVDIAMTNANEDIRIKAAYDAERILIQEDMAIIPIYYDKATIMQSKKLHGVKYDIFSIYDFRNAYIE</sequence>
<comment type="subcellular location">
    <subcellularLocation>
        <location evidence="1">Cell envelope</location>
    </subcellularLocation>
</comment>
<dbReference type="RefSeq" id="WP_048595014.1">
    <property type="nucleotide sequence ID" value="NZ_CVLB01000001.1"/>
</dbReference>
<proteinExistence type="inferred from homology"/>
<evidence type="ECO:0000313" key="6">
    <source>
        <dbReference type="EMBL" id="CRF34054.1"/>
    </source>
</evidence>
<evidence type="ECO:0000256" key="4">
    <source>
        <dbReference type="ARBA" id="ARBA00022729"/>
    </source>
</evidence>
<dbReference type="InterPro" id="IPR039424">
    <property type="entry name" value="SBP_5"/>
</dbReference>
<dbReference type="SUPFAM" id="SSF53850">
    <property type="entry name" value="Periplasmic binding protein-like II"/>
    <property type="match status" value="1"/>
</dbReference>
<evidence type="ECO:0000313" key="7">
    <source>
        <dbReference type="Proteomes" id="UP000043763"/>
    </source>
</evidence>
<feature type="domain" description="Solute-binding protein family 5" evidence="5">
    <location>
        <begin position="69"/>
        <end position="451"/>
    </location>
</feature>
<evidence type="ECO:0000256" key="2">
    <source>
        <dbReference type="ARBA" id="ARBA00005695"/>
    </source>
</evidence>
<comment type="similarity">
    <text evidence="2">Belongs to the bacterial solute-binding protein 5 family.</text>
</comment>
<dbReference type="Gene3D" id="3.40.190.10">
    <property type="entry name" value="Periplasmic binding protein-like II"/>
    <property type="match status" value="1"/>
</dbReference>
<dbReference type="GO" id="GO:1904680">
    <property type="term" value="F:peptide transmembrane transporter activity"/>
    <property type="evidence" value="ECO:0007669"/>
    <property type="project" value="TreeGrafter"/>
</dbReference>
<dbReference type="FunFam" id="3.90.76.10:FF:000001">
    <property type="entry name" value="Oligopeptide ABC transporter substrate-binding protein"/>
    <property type="match status" value="1"/>
</dbReference>
<evidence type="ECO:0000256" key="1">
    <source>
        <dbReference type="ARBA" id="ARBA00004196"/>
    </source>
</evidence>
<keyword evidence="3" id="KW-0813">Transport</keyword>
<gene>
    <name evidence="6" type="ORF">BRSU_1845</name>
</gene>
<dbReference type="Pfam" id="PF00496">
    <property type="entry name" value="SBP_bac_5"/>
    <property type="match status" value="1"/>
</dbReference>
<organism evidence="6 7">
    <name type="scientific">Brachyspira suanatina</name>
    <dbReference type="NCBI Taxonomy" id="381802"/>
    <lineage>
        <taxon>Bacteria</taxon>
        <taxon>Pseudomonadati</taxon>
        <taxon>Spirochaetota</taxon>
        <taxon>Spirochaetia</taxon>
        <taxon>Brachyspirales</taxon>
        <taxon>Brachyspiraceae</taxon>
        <taxon>Brachyspira</taxon>
    </lineage>
</organism>
<dbReference type="InterPro" id="IPR000914">
    <property type="entry name" value="SBP_5_dom"/>
</dbReference>
<accession>A0A0G4K8E5</accession>
<dbReference type="EMBL" id="CVLB01000001">
    <property type="protein sequence ID" value="CRF34054.1"/>
    <property type="molecule type" value="Genomic_DNA"/>
</dbReference>
<dbReference type="InterPro" id="IPR030678">
    <property type="entry name" value="Peptide/Ni-bd"/>
</dbReference>
<dbReference type="OrthoDB" id="9801912at2"/>
<dbReference type="PROSITE" id="PS51257">
    <property type="entry name" value="PROKAR_LIPOPROTEIN"/>
    <property type="match status" value="1"/>
</dbReference>
<dbReference type="Gene3D" id="3.90.76.10">
    <property type="entry name" value="Dipeptide-binding Protein, Domain 1"/>
    <property type="match status" value="1"/>
</dbReference>
<name>A0A0G4K8E5_9SPIR</name>
<dbReference type="GO" id="GO:0015833">
    <property type="term" value="P:peptide transport"/>
    <property type="evidence" value="ECO:0007669"/>
    <property type="project" value="TreeGrafter"/>
</dbReference>
<dbReference type="PANTHER" id="PTHR30290:SF10">
    <property type="entry name" value="PERIPLASMIC OLIGOPEPTIDE-BINDING PROTEIN-RELATED"/>
    <property type="match status" value="1"/>
</dbReference>
<keyword evidence="4" id="KW-0732">Signal</keyword>
<dbReference type="PROSITE" id="PS01040">
    <property type="entry name" value="SBP_BACTERIAL_5"/>
    <property type="match status" value="1"/>
</dbReference>
<keyword evidence="7" id="KW-1185">Reference proteome</keyword>
<dbReference type="PIRSF" id="PIRSF002741">
    <property type="entry name" value="MppA"/>
    <property type="match status" value="1"/>
</dbReference>
<evidence type="ECO:0000256" key="3">
    <source>
        <dbReference type="ARBA" id="ARBA00022448"/>
    </source>
</evidence>
<dbReference type="CDD" id="cd08504">
    <property type="entry name" value="PBP2_OppA"/>
    <property type="match status" value="1"/>
</dbReference>
<reference evidence="7" key="1">
    <citation type="submission" date="2015-04" db="EMBL/GenBank/DDBJ databases">
        <authorList>
            <person name="Mushtaq Mamoona"/>
        </authorList>
    </citation>
    <scope>NUCLEOTIDE SEQUENCE [LARGE SCALE GENOMIC DNA]</scope>
    <source>
        <strain evidence="7">AN4859/03</strain>
    </source>
</reference>
<dbReference type="Gene3D" id="3.10.105.10">
    <property type="entry name" value="Dipeptide-binding Protein, Domain 3"/>
    <property type="match status" value="1"/>
</dbReference>
<dbReference type="GO" id="GO:0043190">
    <property type="term" value="C:ATP-binding cassette (ABC) transporter complex"/>
    <property type="evidence" value="ECO:0007669"/>
    <property type="project" value="InterPro"/>
</dbReference>
<evidence type="ECO:0000259" key="5">
    <source>
        <dbReference type="Pfam" id="PF00496"/>
    </source>
</evidence>
<protein>
    <submittedName>
        <fullName evidence="6">ABC transporter substrate-binding protein</fullName>
    </submittedName>
</protein>